<accession>A0ABT5NNN3</accession>
<organism evidence="1 2">
    <name type="scientific">Pseudomonas fontis</name>
    <dbReference type="NCBI Taxonomy" id="2942633"/>
    <lineage>
        <taxon>Bacteria</taxon>
        <taxon>Pseudomonadati</taxon>
        <taxon>Pseudomonadota</taxon>
        <taxon>Gammaproteobacteria</taxon>
        <taxon>Pseudomonadales</taxon>
        <taxon>Pseudomonadaceae</taxon>
        <taxon>Pseudomonas</taxon>
    </lineage>
</organism>
<name>A0ABT5NNN3_9PSED</name>
<proteinExistence type="predicted"/>
<reference evidence="1 2" key="1">
    <citation type="submission" date="2022-05" db="EMBL/GenBank/DDBJ databases">
        <title>Novel Pseudomonas spp. Isolated from a Rainbow Trout Aquaculture Facility.</title>
        <authorList>
            <person name="Testerman T."/>
            <person name="Graf J."/>
        </authorList>
    </citation>
    <scope>NUCLEOTIDE SEQUENCE [LARGE SCALE GENOMIC DNA]</scope>
    <source>
        <strain evidence="1 2">ID681</strain>
    </source>
</reference>
<sequence length="136" mass="15258">MIVSSPRCNQHPHNTPVKRATAIFGKKYKFNEINTDFDIVRDTIFLTLILDDSADDMVELSFDANSRNGAPHSVEDPGVGVYVRVRNERWGNFGGTVSCTYNAATSQAKGTFKLFNKDSTQPYDLIEGEYDIFVAR</sequence>
<dbReference type="EMBL" id="JAMDGY010000012">
    <property type="protein sequence ID" value="MDD0989758.1"/>
    <property type="molecule type" value="Genomic_DNA"/>
</dbReference>
<protein>
    <submittedName>
        <fullName evidence="1">Uncharacterized protein</fullName>
    </submittedName>
</protein>
<comment type="caution">
    <text evidence="1">The sequence shown here is derived from an EMBL/GenBank/DDBJ whole genome shotgun (WGS) entry which is preliminary data.</text>
</comment>
<gene>
    <name evidence="1" type="ORF">M5G11_04340</name>
</gene>
<dbReference type="Proteomes" id="UP001148203">
    <property type="component" value="Unassembled WGS sequence"/>
</dbReference>
<evidence type="ECO:0000313" key="1">
    <source>
        <dbReference type="EMBL" id="MDD0989758.1"/>
    </source>
</evidence>
<keyword evidence="2" id="KW-1185">Reference proteome</keyword>
<dbReference type="RefSeq" id="WP_273912442.1">
    <property type="nucleotide sequence ID" value="NZ_JAMDGX010000061.1"/>
</dbReference>
<evidence type="ECO:0000313" key="2">
    <source>
        <dbReference type="Proteomes" id="UP001148203"/>
    </source>
</evidence>